<feature type="transmembrane region" description="Helical" evidence="6">
    <location>
        <begin position="681"/>
        <end position="701"/>
    </location>
</feature>
<evidence type="ECO:0000256" key="4">
    <source>
        <dbReference type="ARBA" id="ARBA00022989"/>
    </source>
</evidence>
<keyword evidence="9" id="KW-1185">Reference proteome</keyword>
<dbReference type="Pfam" id="PF02687">
    <property type="entry name" value="FtsX"/>
    <property type="match status" value="2"/>
</dbReference>
<feature type="transmembrane region" description="Helical" evidence="6">
    <location>
        <begin position="308"/>
        <end position="329"/>
    </location>
</feature>
<dbReference type="EMBL" id="OBDY01000023">
    <property type="protein sequence ID" value="SNY62331.1"/>
    <property type="molecule type" value="Genomic_DNA"/>
</dbReference>
<evidence type="ECO:0000259" key="7">
    <source>
        <dbReference type="Pfam" id="PF02687"/>
    </source>
</evidence>
<dbReference type="GO" id="GO:0005886">
    <property type="term" value="C:plasma membrane"/>
    <property type="evidence" value="ECO:0007669"/>
    <property type="project" value="UniProtKB-SubCell"/>
</dbReference>
<keyword evidence="2" id="KW-1003">Cell membrane</keyword>
<protein>
    <submittedName>
        <fullName evidence="8">Putative ABC transport system permease protein</fullName>
    </submittedName>
</protein>
<feature type="transmembrane region" description="Helical" evidence="6">
    <location>
        <begin position="335"/>
        <end position="355"/>
    </location>
</feature>
<feature type="transmembrane region" description="Helical" evidence="6">
    <location>
        <begin position="594"/>
        <end position="617"/>
    </location>
</feature>
<evidence type="ECO:0000256" key="1">
    <source>
        <dbReference type="ARBA" id="ARBA00004651"/>
    </source>
</evidence>
<feature type="transmembrane region" description="Helical" evidence="6">
    <location>
        <begin position="20"/>
        <end position="43"/>
    </location>
</feature>
<name>A0A285JTD0_9ACTN</name>
<feature type="domain" description="ABC3 transporter permease C-terminal" evidence="7">
    <location>
        <begin position="595"/>
        <end position="708"/>
    </location>
</feature>
<dbReference type="Proteomes" id="UP000219612">
    <property type="component" value="Unassembled WGS sequence"/>
</dbReference>
<evidence type="ECO:0000313" key="8">
    <source>
        <dbReference type="EMBL" id="SNY62331.1"/>
    </source>
</evidence>
<evidence type="ECO:0000256" key="6">
    <source>
        <dbReference type="SAM" id="Phobius"/>
    </source>
</evidence>
<accession>A0A285JTD0</accession>
<feature type="transmembrane region" description="Helical" evidence="6">
    <location>
        <begin position="644"/>
        <end position="669"/>
    </location>
</feature>
<evidence type="ECO:0000256" key="3">
    <source>
        <dbReference type="ARBA" id="ARBA00022692"/>
    </source>
</evidence>
<gene>
    <name evidence="8" type="ORF">SAMN05421748_123128</name>
</gene>
<feature type="transmembrane region" description="Helical" evidence="6">
    <location>
        <begin position="165"/>
        <end position="185"/>
    </location>
</feature>
<dbReference type="RefSeq" id="WP_097326633.1">
    <property type="nucleotide sequence ID" value="NZ_OBDY01000023.1"/>
</dbReference>
<feature type="transmembrane region" description="Helical" evidence="6">
    <location>
        <begin position="386"/>
        <end position="405"/>
    </location>
</feature>
<keyword evidence="3 6" id="KW-0812">Transmembrane</keyword>
<dbReference type="OrthoDB" id="3223244at2"/>
<evidence type="ECO:0000256" key="2">
    <source>
        <dbReference type="ARBA" id="ARBA00022475"/>
    </source>
</evidence>
<keyword evidence="4 6" id="KW-1133">Transmembrane helix</keyword>
<dbReference type="AlphaFoldDB" id="A0A285JTD0"/>
<dbReference type="PANTHER" id="PTHR30287:SF1">
    <property type="entry name" value="INNER MEMBRANE PROTEIN"/>
    <property type="match status" value="1"/>
</dbReference>
<dbReference type="InterPro" id="IPR038766">
    <property type="entry name" value="Membrane_comp_ABC_pdt"/>
</dbReference>
<dbReference type="PANTHER" id="PTHR30287">
    <property type="entry name" value="MEMBRANE COMPONENT OF PREDICTED ABC SUPERFAMILY METABOLITE UPTAKE TRANSPORTER"/>
    <property type="match status" value="1"/>
</dbReference>
<reference evidence="8 9" key="1">
    <citation type="submission" date="2017-09" db="EMBL/GenBank/DDBJ databases">
        <authorList>
            <person name="Ehlers B."/>
            <person name="Leendertz F.H."/>
        </authorList>
    </citation>
    <scope>NUCLEOTIDE SEQUENCE [LARGE SCALE GENOMIC DNA]</scope>
    <source>
        <strain evidence="8 9">CGMCC 4.6857</strain>
    </source>
</reference>
<proteinExistence type="predicted"/>
<keyword evidence="5 6" id="KW-0472">Membrane</keyword>
<feature type="domain" description="ABC3 transporter permease C-terminal" evidence="7">
    <location>
        <begin position="165"/>
        <end position="285"/>
    </location>
</feature>
<evidence type="ECO:0000313" key="9">
    <source>
        <dbReference type="Proteomes" id="UP000219612"/>
    </source>
</evidence>
<organism evidence="8 9">
    <name type="scientific">Paractinoplanes atraurantiacus</name>
    <dbReference type="NCBI Taxonomy" id="1036182"/>
    <lineage>
        <taxon>Bacteria</taxon>
        <taxon>Bacillati</taxon>
        <taxon>Actinomycetota</taxon>
        <taxon>Actinomycetes</taxon>
        <taxon>Micromonosporales</taxon>
        <taxon>Micromonosporaceae</taxon>
        <taxon>Paractinoplanes</taxon>
    </lineage>
</organism>
<feature type="transmembrane region" description="Helical" evidence="6">
    <location>
        <begin position="256"/>
        <end position="277"/>
    </location>
</feature>
<feature type="transmembrane region" description="Helical" evidence="6">
    <location>
        <begin position="214"/>
        <end position="236"/>
    </location>
</feature>
<sequence length="717" mass="74009">MLKLSIRLLRARLGTSVATLVALAAGVMILMTLSVFIVSAAVYKPDPGRYAAVDVVVAHRQVEIVTKEFDGETSVTTAALPEGTVPADLGDKLRALPGVTEVQVFPGPAKDRVAAFGVKGDAVKAVERLAKENGVEAYAGDDRGFADRSEAGDARSFLMEAGSAFGGYVVLLIIFVVTGTVGLAVRHRRRDLALLRAIAATPRQVRKLVMAENAVLALAASVVGVPAALLATTWVHDQLVSRGFVPEGFPITGQPLAAGIAVVLILLVAVVAARIAARRVSRIKPAEALGDIAVEPSRGGKVRFVSGVLTLGAGGAATVFALGATGMAAQASAIGLLYLYVIAVALLAPWINALAARVLGPVLRTTWGVSGGLAVANLRANARGSAAVLTALVLAVGFGGSVWFLQNNLQRQTVTQSQDGMKTDYALVGSMPAGTAEKIRRTPGVEAATGVRNTSVVVPIFDGGEAATAKAVDTDGLSSTMDLGVDKGSLDQLKGNSVAVSQLRADSSGWKLGDGAKIWLPDGRQVTLKVVAIYDRGLGFADVLLPRDLVAGPDDQVLVRGTAVRIPGATLVPASELTGQLSRDLALSAWLNKLLIGVMVGYAALAAGNTMVMAALARKRELAVLQLAGVTRRQVRRMVTAEQVGLLGGALTIGALIAAVTLTAVVNALTGSLLPYVPPMGWVVVLGGATVLALVTTILPVRRLLRVPAVHNAGIKE</sequence>
<evidence type="ECO:0000256" key="5">
    <source>
        <dbReference type="ARBA" id="ARBA00023136"/>
    </source>
</evidence>
<comment type="subcellular location">
    <subcellularLocation>
        <location evidence="1">Cell membrane</location>
        <topology evidence="1">Multi-pass membrane protein</topology>
    </subcellularLocation>
</comment>
<dbReference type="InterPro" id="IPR003838">
    <property type="entry name" value="ABC3_permease_C"/>
</dbReference>